<dbReference type="InterPro" id="IPR040240">
    <property type="entry name" value="TAF1"/>
</dbReference>
<dbReference type="PANTHER" id="PTHR13900">
    <property type="entry name" value="TRANSCRIPTION INITIATION FACTOR TFIID"/>
    <property type="match status" value="1"/>
</dbReference>
<dbReference type="GO" id="GO:0005669">
    <property type="term" value="C:transcription factor TFIID complex"/>
    <property type="evidence" value="ECO:0007669"/>
    <property type="project" value="InterPro"/>
</dbReference>
<evidence type="ECO:0000259" key="4">
    <source>
        <dbReference type="Pfam" id="PF12157"/>
    </source>
</evidence>
<dbReference type="PANTHER" id="PTHR13900:SF0">
    <property type="entry name" value="TRANSCRIPTION INITIATION FACTOR TFIID SUBUNIT 1"/>
    <property type="match status" value="1"/>
</dbReference>
<feature type="compositionally biased region" description="Basic and acidic residues" evidence="3">
    <location>
        <begin position="770"/>
        <end position="780"/>
    </location>
</feature>
<dbReference type="Proteomes" id="UP000664169">
    <property type="component" value="Unassembled WGS sequence"/>
</dbReference>
<dbReference type="GO" id="GO:0051123">
    <property type="term" value="P:RNA polymerase II preinitiation complex assembly"/>
    <property type="evidence" value="ECO:0007669"/>
    <property type="project" value="TreeGrafter"/>
</dbReference>
<proteinExistence type="predicted"/>
<evidence type="ECO:0000256" key="1">
    <source>
        <dbReference type="ARBA" id="ARBA00004123"/>
    </source>
</evidence>
<accession>A0A8H3I511</accession>
<feature type="compositionally biased region" description="Polar residues" evidence="3">
    <location>
        <begin position="1035"/>
        <end position="1050"/>
    </location>
</feature>
<dbReference type="AlphaFoldDB" id="A0A8H3I511"/>
<dbReference type="InterPro" id="IPR022591">
    <property type="entry name" value="TAF1_HAT_dom"/>
</dbReference>
<protein>
    <recommendedName>
        <fullName evidence="4">Transcription initiation factor TFIID subunit 1 histone acetyltransferase domain-containing protein</fullName>
    </recommendedName>
</protein>
<feature type="region of interest" description="Disordered" evidence="3">
    <location>
        <begin position="1069"/>
        <end position="1094"/>
    </location>
</feature>
<keyword evidence="2" id="KW-0539">Nucleus</keyword>
<feature type="compositionally biased region" description="Polar residues" evidence="3">
    <location>
        <begin position="69"/>
        <end position="84"/>
    </location>
</feature>
<dbReference type="GO" id="GO:0016251">
    <property type="term" value="F:RNA polymerase II general transcription initiation factor activity"/>
    <property type="evidence" value="ECO:0007669"/>
    <property type="project" value="InterPro"/>
</dbReference>
<name>A0A8H3I511_9LECA</name>
<evidence type="ECO:0000256" key="3">
    <source>
        <dbReference type="SAM" id="MobiDB-lite"/>
    </source>
</evidence>
<feature type="region of interest" description="Disordered" evidence="3">
    <location>
        <begin position="897"/>
        <end position="939"/>
    </location>
</feature>
<organism evidence="5 6">
    <name type="scientific">Gomphillus americanus</name>
    <dbReference type="NCBI Taxonomy" id="1940652"/>
    <lineage>
        <taxon>Eukaryota</taxon>
        <taxon>Fungi</taxon>
        <taxon>Dikarya</taxon>
        <taxon>Ascomycota</taxon>
        <taxon>Pezizomycotina</taxon>
        <taxon>Lecanoromycetes</taxon>
        <taxon>OSLEUM clade</taxon>
        <taxon>Ostropomycetidae</taxon>
        <taxon>Ostropales</taxon>
        <taxon>Graphidaceae</taxon>
        <taxon>Gomphilloideae</taxon>
        <taxon>Gomphillus</taxon>
    </lineage>
</organism>
<dbReference type="GO" id="GO:0017025">
    <property type="term" value="F:TBP-class protein binding"/>
    <property type="evidence" value="ECO:0007669"/>
    <property type="project" value="InterPro"/>
</dbReference>
<evidence type="ECO:0000313" key="6">
    <source>
        <dbReference type="Proteomes" id="UP000664169"/>
    </source>
</evidence>
<gene>
    <name evidence="5" type="ORF">GOMPHAMPRED_000650</name>
</gene>
<sequence>MAALTPVSDNDQDRQDEDLIRHLIENPDVDVSAQGTGEGQITAADDAIDFGDISDGSLGEDLDDETNDRATNNVTQTQQDSSDGLDQFVSEGQDANIGNMDDFDDLFGEVNASPEQDKKQLNSSMISYDLDGDEVLGEPMGPVQDDDMALFGPNDLQMDDALPDEDVDELVGLTDKEKEALLLQRRLFAQAGGIGIQSEDFFDTAPQNSEEALAQMWPKFQRDQAPRFLELMPFKKARWVGKKPTKPPRPVQPTKLKLDIVPDQEKHFKLSMGSNKRRYDHVEDNGLIRIIPNDTLDDSDSGDFDSDIENDNIGGISWQELQTICADWSLFEPDNDSDFELLDTEQTNGNGNYNGSSKHRKLNNFTSQVQNILNAPRISNQSFDNYERLLAKVAKRVVLDVNDPNLLLVPMDSELEPKKAAIRNGFNDSHVASTKEMLKRYNISNDSAYDKLKQNHQSKTRSTLGNLTLNHSMPALRLTYPFYKTNLTRDDRRRLHRPLTTFRKREPITFNDLKFTKKKHQKNKEAKKLFASSKDLGLGETSHVLLLEYSEEAPTVLSNFGMNSRLISYYRKKTQEDEERPKVNLGEVIVLMPNDTSPLTQFGEIKPGEVRPTIYNAMFKAPVFTHVPKAGDFLMIRSGPEPENSKWYIRPVENLMVAGQQFPSTEVPPPGGRKVTTVSKNRLKMISYRLMKKSKPPGVNISRVTEHVAESSDMQNRQKMKDFLTFNKESKEWEMQGGAPVPEEDVIRTYISPEDVCLLESMQVGEQRLDDEGHGMKQDETLDEDEEAKEGLSIEQQLAPWQTTKNFLSAASNKAMLQLYGEGDPTGRGEAFSFLKVSMKGGFRAPNQSIEDTLDAKKRQEASGHNYNVQKQQEQYRETIAEVWAAQNRSLSIQVEHDIPEQDPDYEQEHDRRSMSKDPRASFTRRTEDDTTSAWSSASQSSKVCRIVRKVRNAAGQLVDEVEVVEDPLIWKRYVDIKNKQRRDAIDIRNLRPDDDPDLARQKIEAELKRLEGNKERRHAREKAKAVVNGDAGSPGSSTSGVGKAAGSTTRKCANCGQVGHIKTNKKLCPLLNGTSKPEDGGFGNSFAADPSAE</sequence>
<keyword evidence="6" id="KW-1185">Reference proteome</keyword>
<feature type="region of interest" description="Disordered" evidence="3">
    <location>
        <begin position="1014"/>
        <end position="1050"/>
    </location>
</feature>
<evidence type="ECO:0000313" key="5">
    <source>
        <dbReference type="EMBL" id="CAF9915172.1"/>
    </source>
</evidence>
<dbReference type="GO" id="GO:0004402">
    <property type="term" value="F:histone acetyltransferase activity"/>
    <property type="evidence" value="ECO:0007669"/>
    <property type="project" value="InterPro"/>
</dbReference>
<feature type="domain" description="Transcription initiation factor TFIID subunit 1 histone acetyltransferase" evidence="4">
    <location>
        <begin position="441"/>
        <end position="891"/>
    </location>
</feature>
<comment type="subcellular location">
    <subcellularLocation>
        <location evidence="1">Nucleus</location>
    </subcellularLocation>
</comment>
<feature type="compositionally biased region" description="Basic and acidic residues" evidence="3">
    <location>
        <begin position="907"/>
        <end position="929"/>
    </location>
</feature>
<feature type="region of interest" description="Disordered" evidence="3">
    <location>
        <begin position="770"/>
        <end position="791"/>
    </location>
</feature>
<comment type="caution">
    <text evidence="5">The sequence shown here is derived from an EMBL/GenBank/DDBJ whole genome shotgun (WGS) entry which is preliminary data.</text>
</comment>
<dbReference type="OrthoDB" id="5752at2759"/>
<reference evidence="5" key="1">
    <citation type="submission" date="2021-03" db="EMBL/GenBank/DDBJ databases">
        <authorList>
            <person name="Tagirdzhanova G."/>
        </authorList>
    </citation>
    <scope>NUCLEOTIDE SEQUENCE</scope>
</reference>
<evidence type="ECO:0000256" key="2">
    <source>
        <dbReference type="ARBA" id="ARBA00023242"/>
    </source>
</evidence>
<dbReference type="EMBL" id="CAJPDQ010000010">
    <property type="protein sequence ID" value="CAF9915172.1"/>
    <property type="molecule type" value="Genomic_DNA"/>
</dbReference>
<dbReference type="Pfam" id="PF12157">
    <property type="entry name" value="DUF3591"/>
    <property type="match status" value="1"/>
</dbReference>
<feature type="region of interest" description="Disordered" evidence="3">
    <location>
        <begin position="25"/>
        <end position="85"/>
    </location>
</feature>